<accession>A0A1D6JR60</accession>
<dbReference type="AlphaFoldDB" id="A0A1D6JR60"/>
<evidence type="ECO:0000313" key="2">
    <source>
        <dbReference type="EMBL" id="ONL94439.1"/>
    </source>
</evidence>
<organism evidence="2">
    <name type="scientific">Zea mays</name>
    <name type="common">Maize</name>
    <dbReference type="NCBI Taxonomy" id="4577"/>
    <lineage>
        <taxon>Eukaryota</taxon>
        <taxon>Viridiplantae</taxon>
        <taxon>Streptophyta</taxon>
        <taxon>Embryophyta</taxon>
        <taxon>Tracheophyta</taxon>
        <taxon>Spermatophyta</taxon>
        <taxon>Magnoliopsida</taxon>
        <taxon>Liliopsida</taxon>
        <taxon>Poales</taxon>
        <taxon>Poaceae</taxon>
        <taxon>PACMAD clade</taxon>
        <taxon>Panicoideae</taxon>
        <taxon>Andropogonodae</taxon>
        <taxon>Andropogoneae</taxon>
        <taxon>Tripsacinae</taxon>
        <taxon>Zea</taxon>
    </lineage>
</organism>
<evidence type="ECO:0000256" key="1">
    <source>
        <dbReference type="SAM" id="MobiDB-lite"/>
    </source>
</evidence>
<gene>
    <name evidence="2" type="ORF">ZEAMMB73_Zm00001d027991</name>
</gene>
<feature type="region of interest" description="Disordered" evidence="1">
    <location>
        <begin position="1"/>
        <end position="30"/>
    </location>
</feature>
<dbReference type="EMBL" id="CM007647">
    <property type="protein sequence ID" value="ONL94439.1"/>
    <property type="molecule type" value="Genomic_DNA"/>
</dbReference>
<proteinExistence type="predicted"/>
<protein>
    <submittedName>
        <fullName evidence="2">HB-type transcription factor</fullName>
    </submittedName>
</protein>
<name>A0A1D6JR60_MAIZE</name>
<sequence>MATAARRGSSPRITPPASTSTGARVASRAGSEEGFLICTASVKKPMLRWHLYMHGTGV</sequence>
<reference evidence="2" key="1">
    <citation type="submission" date="2015-12" db="EMBL/GenBank/DDBJ databases">
        <title>Update maize B73 reference genome by single molecule sequencing technologies.</title>
        <authorList>
            <consortium name="Maize Genome Sequencing Project"/>
            <person name="Ware D."/>
        </authorList>
    </citation>
    <scope>NUCLEOTIDE SEQUENCE [LARGE SCALE GENOMIC DNA]</scope>
    <source>
        <tissue evidence="2">Seedling</tissue>
    </source>
</reference>